<keyword evidence="1" id="KW-0677">Repeat</keyword>
<feature type="domain" description="SLH" evidence="3">
    <location>
        <begin position="285"/>
        <end position="343"/>
    </location>
</feature>
<feature type="chain" id="PRO_5004168619" description="SLH domain-containing protein" evidence="2">
    <location>
        <begin position="31"/>
        <end position="343"/>
    </location>
</feature>
<dbReference type="Pfam" id="PF00395">
    <property type="entry name" value="SLH"/>
    <property type="match status" value="2"/>
</dbReference>
<dbReference type="eggNOG" id="COG4249">
    <property type="taxonomic scope" value="Bacteria"/>
</dbReference>
<dbReference type="PROSITE" id="PS51272">
    <property type="entry name" value="SLH"/>
    <property type="match status" value="1"/>
</dbReference>
<name>Q0AXR1_SYNWW</name>
<dbReference type="AlphaFoldDB" id="Q0AXR1"/>
<keyword evidence="2" id="KW-0732">Signal</keyword>
<dbReference type="EMBL" id="CP000448">
    <property type="protein sequence ID" value="ABI68493.1"/>
    <property type="molecule type" value="Genomic_DNA"/>
</dbReference>
<evidence type="ECO:0000259" key="3">
    <source>
        <dbReference type="PROSITE" id="PS51272"/>
    </source>
</evidence>
<evidence type="ECO:0000313" key="4">
    <source>
        <dbReference type="EMBL" id="ABI68493.1"/>
    </source>
</evidence>
<gene>
    <name evidence="4" type="ordered locus">Swol_1184</name>
</gene>
<sequence length="343" mass="37920">MAIRRKWIVFFTMLIATLALMLFSPTRVWADTDIKVRICDPDRINDEGDAQEGNTINQVLSAPTVSYGENRELGSVQITGKASIAVPLSEGQKIMVILPWGTSYMQVPDESSYRNYVEWPEQFEGKKNQICDSDGKPGIRFIAATPRSLTIELSHVDSNGEIMVINFLFNQDNYSKTRIASFVEVAEEYLEDQQGEISRREFFTHLARLTGPFSASPLKSINGNIVAADLFADINEEQADIDRILPLIEGGLVKGYAGGLLQPEKSISRAEAAHLAGMLFGVEASEPAPFKDSLPEWAQKGITKAYAASIIQGYPDGSFQASKPLSKAEAIIILQNCLERYCN</sequence>
<dbReference type="KEGG" id="swo:Swol_1184"/>
<evidence type="ECO:0000256" key="2">
    <source>
        <dbReference type="SAM" id="SignalP"/>
    </source>
</evidence>
<dbReference type="HOGENOM" id="CLU_808735_0_0_9"/>
<dbReference type="Proteomes" id="UP000001968">
    <property type="component" value="Chromosome"/>
</dbReference>
<accession>Q0AXR1</accession>
<proteinExistence type="predicted"/>
<reference evidence="5" key="1">
    <citation type="journal article" date="2010" name="Environ. Microbiol.">
        <title>The genome of Syntrophomonas wolfei: new insights into syntrophic metabolism and biohydrogen production.</title>
        <authorList>
            <person name="Sieber J.R."/>
            <person name="Sims D.R."/>
            <person name="Han C."/>
            <person name="Kim E."/>
            <person name="Lykidis A."/>
            <person name="Lapidus A.L."/>
            <person name="McDonnald E."/>
            <person name="Rohlin L."/>
            <person name="Culley D.E."/>
            <person name="Gunsalus R."/>
            <person name="McInerney M.J."/>
        </authorList>
    </citation>
    <scope>NUCLEOTIDE SEQUENCE [LARGE SCALE GENOMIC DNA]</scope>
    <source>
        <strain evidence="5">DSM 2245B / Goettingen</strain>
    </source>
</reference>
<evidence type="ECO:0000256" key="1">
    <source>
        <dbReference type="ARBA" id="ARBA00022737"/>
    </source>
</evidence>
<protein>
    <recommendedName>
        <fullName evidence="3">SLH domain-containing protein</fullName>
    </recommendedName>
</protein>
<dbReference type="OrthoDB" id="2112962at2"/>
<dbReference type="InterPro" id="IPR001119">
    <property type="entry name" value="SLH_dom"/>
</dbReference>
<dbReference type="STRING" id="335541.Swol_1184"/>
<evidence type="ECO:0000313" key="5">
    <source>
        <dbReference type="Proteomes" id="UP000001968"/>
    </source>
</evidence>
<keyword evidence="5" id="KW-1185">Reference proteome</keyword>
<organism evidence="4 5">
    <name type="scientific">Syntrophomonas wolfei subsp. wolfei (strain DSM 2245B / Goettingen)</name>
    <dbReference type="NCBI Taxonomy" id="335541"/>
    <lineage>
        <taxon>Bacteria</taxon>
        <taxon>Bacillati</taxon>
        <taxon>Bacillota</taxon>
        <taxon>Clostridia</taxon>
        <taxon>Eubacteriales</taxon>
        <taxon>Syntrophomonadaceae</taxon>
        <taxon>Syntrophomonas</taxon>
    </lineage>
</organism>
<feature type="signal peptide" evidence="2">
    <location>
        <begin position="1"/>
        <end position="30"/>
    </location>
</feature>
<dbReference type="RefSeq" id="WP_011640596.1">
    <property type="nucleotide sequence ID" value="NC_008346.1"/>
</dbReference>